<dbReference type="AlphaFoldDB" id="A0AAD6ULJ7"/>
<comment type="caution">
    <text evidence="1">The sequence shown here is derived from an EMBL/GenBank/DDBJ whole genome shotgun (WGS) entry which is preliminary data.</text>
</comment>
<sequence>MKDLAKGRSLVFSGTILPCIPYSTCGPFSAYFVETFKPLLVTYGCLVFSAAASSRLRERSCCSLSASLKRREAAEAMFETEVMALLAPVKLRLAEIARESVLAHDRDAVSDLPPAPQLLYGRERELSALARMFAQGRQAHAALLGEAGAGKSTLALALLHRPEIISQFGPRRFFVRGASSDVAGVAVRLSSALGLRLSHTPRDPDPPQAFVLAALSSCPFDSLIVLDDLDDAWASPHTRPALGAFLADLAAIPSVSLLLTLRGAQRPLGPVYTQPYPAPLGPLPLCAARTLFRAISGLSAGSVNDADVPCADDAAPRPLLADVGIAALSRGAISVEPTLGPDDALLDALLHHAECLPQAVVLLAQRAQYEPLPFLLARLEEGDV</sequence>
<dbReference type="Gene3D" id="3.40.50.300">
    <property type="entry name" value="P-loop containing nucleotide triphosphate hydrolases"/>
    <property type="match status" value="1"/>
</dbReference>
<keyword evidence="2" id="KW-1185">Reference proteome</keyword>
<evidence type="ECO:0000313" key="1">
    <source>
        <dbReference type="EMBL" id="KAJ7189914.1"/>
    </source>
</evidence>
<dbReference type="EMBL" id="JARJCW010000162">
    <property type="protein sequence ID" value="KAJ7189914.1"/>
    <property type="molecule type" value="Genomic_DNA"/>
</dbReference>
<gene>
    <name evidence="1" type="ORF">GGX14DRAFT_607515</name>
</gene>
<protein>
    <recommendedName>
        <fullName evidence="3">NACHT domain-containing protein</fullName>
    </recommendedName>
</protein>
<dbReference type="InterPro" id="IPR027417">
    <property type="entry name" value="P-loop_NTPase"/>
</dbReference>
<evidence type="ECO:0008006" key="3">
    <source>
        <dbReference type="Google" id="ProtNLM"/>
    </source>
</evidence>
<organism evidence="1 2">
    <name type="scientific">Mycena pura</name>
    <dbReference type="NCBI Taxonomy" id="153505"/>
    <lineage>
        <taxon>Eukaryota</taxon>
        <taxon>Fungi</taxon>
        <taxon>Dikarya</taxon>
        <taxon>Basidiomycota</taxon>
        <taxon>Agaricomycotina</taxon>
        <taxon>Agaricomycetes</taxon>
        <taxon>Agaricomycetidae</taxon>
        <taxon>Agaricales</taxon>
        <taxon>Marasmiineae</taxon>
        <taxon>Mycenaceae</taxon>
        <taxon>Mycena</taxon>
    </lineage>
</organism>
<reference evidence="1" key="1">
    <citation type="submission" date="2023-03" db="EMBL/GenBank/DDBJ databases">
        <title>Massive genome expansion in bonnet fungi (Mycena s.s.) driven by repeated elements and novel gene families across ecological guilds.</title>
        <authorList>
            <consortium name="Lawrence Berkeley National Laboratory"/>
            <person name="Harder C.B."/>
            <person name="Miyauchi S."/>
            <person name="Viragh M."/>
            <person name="Kuo A."/>
            <person name="Thoen E."/>
            <person name="Andreopoulos B."/>
            <person name="Lu D."/>
            <person name="Skrede I."/>
            <person name="Drula E."/>
            <person name="Henrissat B."/>
            <person name="Morin E."/>
            <person name="Kohler A."/>
            <person name="Barry K."/>
            <person name="LaButti K."/>
            <person name="Morin E."/>
            <person name="Salamov A."/>
            <person name="Lipzen A."/>
            <person name="Mereny Z."/>
            <person name="Hegedus B."/>
            <person name="Baldrian P."/>
            <person name="Stursova M."/>
            <person name="Weitz H."/>
            <person name="Taylor A."/>
            <person name="Grigoriev I.V."/>
            <person name="Nagy L.G."/>
            <person name="Martin F."/>
            <person name="Kauserud H."/>
        </authorList>
    </citation>
    <scope>NUCLEOTIDE SEQUENCE</scope>
    <source>
        <strain evidence="1">9144</strain>
    </source>
</reference>
<dbReference type="SUPFAM" id="SSF52540">
    <property type="entry name" value="P-loop containing nucleoside triphosphate hydrolases"/>
    <property type="match status" value="1"/>
</dbReference>
<evidence type="ECO:0000313" key="2">
    <source>
        <dbReference type="Proteomes" id="UP001219525"/>
    </source>
</evidence>
<dbReference type="Proteomes" id="UP001219525">
    <property type="component" value="Unassembled WGS sequence"/>
</dbReference>
<name>A0AAD6ULJ7_9AGAR</name>
<proteinExistence type="predicted"/>
<accession>A0AAD6ULJ7</accession>